<accession>A0ABP7EV30</accession>
<name>A0ABP7EV30_9ACTN</name>
<reference evidence="2" key="1">
    <citation type="journal article" date="2019" name="Int. J. Syst. Evol. Microbiol.">
        <title>The Global Catalogue of Microorganisms (GCM) 10K type strain sequencing project: providing services to taxonomists for standard genome sequencing and annotation.</title>
        <authorList>
            <consortium name="The Broad Institute Genomics Platform"/>
            <consortium name="The Broad Institute Genome Sequencing Center for Infectious Disease"/>
            <person name="Wu L."/>
            <person name="Ma J."/>
        </authorList>
    </citation>
    <scope>NUCLEOTIDE SEQUENCE [LARGE SCALE GENOMIC DNA]</scope>
    <source>
        <strain evidence="2">JCM 17137</strain>
    </source>
</reference>
<sequence>MCSVVDIVGASGPPPAAWARLRMSLIQLLRSPSTVVRIVEIPAQITHEALAHPGEGAGRAAYPTPAAPVLPPPTVGAVSCEDTLTTPREADIARGDFSHTHLRGCLVRVRLDGGITYAYGARQGIHRLPATARSPAPALT</sequence>
<proteinExistence type="predicted"/>
<keyword evidence="2" id="KW-1185">Reference proteome</keyword>
<dbReference type="Proteomes" id="UP001500908">
    <property type="component" value="Unassembled WGS sequence"/>
</dbReference>
<gene>
    <name evidence="1" type="ORF">GCM10022402_02790</name>
</gene>
<evidence type="ECO:0000313" key="2">
    <source>
        <dbReference type="Proteomes" id="UP001500908"/>
    </source>
</evidence>
<dbReference type="EMBL" id="BAABDD010000001">
    <property type="protein sequence ID" value="GAA3725539.1"/>
    <property type="molecule type" value="Genomic_DNA"/>
</dbReference>
<protein>
    <submittedName>
        <fullName evidence="1">Uncharacterized protein</fullName>
    </submittedName>
</protein>
<evidence type="ECO:0000313" key="1">
    <source>
        <dbReference type="EMBL" id="GAA3725539.1"/>
    </source>
</evidence>
<comment type="caution">
    <text evidence="1">The sequence shown here is derived from an EMBL/GenBank/DDBJ whole genome shotgun (WGS) entry which is preliminary data.</text>
</comment>
<organism evidence="1 2">
    <name type="scientific">Salinactinospora qingdaonensis</name>
    <dbReference type="NCBI Taxonomy" id="702744"/>
    <lineage>
        <taxon>Bacteria</taxon>
        <taxon>Bacillati</taxon>
        <taxon>Actinomycetota</taxon>
        <taxon>Actinomycetes</taxon>
        <taxon>Streptosporangiales</taxon>
        <taxon>Nocardiopsidaceae</taxon>
        <taxon>Salinactinospora</taxon>
    </lineage>
</organism>